<evidence type="ECO:0000313" key="2">
    <source>
        <dbReference type="EMBL" id="KAI1696161.1"/>
    </source>
</evidence>
<organism evidence="2 3">
    <name type="scientific">Ditylenchus destructor</name>
    <dbReference type="NCBI Taxonomy" id="166010"/>
    <lineage>
        <taxon>Eukaryota</taxon>
        <taxon>Metazoa</taxon>
        <taxon>Ecdysozoa</taxon>
        <taxon>Nematoda</taxon>
        <taxon>Chromadorea</taxon>
        <taxon>Rhabditida</taxon>
        <taxon>Tylenchina</taxon>
        <taxon>Tylenchomorpha</taxon>
        <taxon>Sphaerularioidea</taxon>
        <taxon>Anguinidae</taxon>
        <taxon>Anguininae</taxon>
        <taxon>Ditylenchus</taxon>
    </lineage>
</organism>
<proteinExistence type="predicted"/>
<dbReference type="AlphaFoldDB" id="A0AAD4QXD0"/>
<dbReference type="EMBL" id="JAKKPZ010000345">
    <property type="protein sequence ID" value="KAI1696161.1"/>
    <property type="molecule type" value="Genomic_DNA"/>
</dbReference>
<evidence type="ECO:0000313" key="3">
    <source>
        <dbReference type="Proteomes" id="UP001201812"/>
    </source>
</evidence>
<gene>
    <name evidence="2" type="ORF">DdX_19189</name>
</gene>
<feature type="region of interest" description="Disordered" evidence="1">
    <location>
        <begin position="1"/>
        <end position="21"/>
    </location>
</feature>
<name>A0AAD4QXD0_9BILA</name>
<keyword evidence="3" id="KW-1185">Reference proteome</keyword>
<comment type="caution">
    <text evidence="2">The sequence shown here is derived from an EMBL/GenBank/DDBJ whole genome shotgun (WGS) entry which is preliminary data.</text>
</comment>
<sequence length="95" mass="11004">MAPEKSTPGDLAVGDENRPRTSNLGLNLCEIWVERREMESDNESYEEMESDNESYEEMESDNESYEEMESDGVTGQDSANRYVFVTRAVRTYKSW</sequence>
<accession>A0AAD4QXD0</accession>
<protein>
    <submittedName>
        <fullName evidence="2">Uncharacterized protein</fullName>
    </submittedName>
</protein>
<dbReference type="Proteomes" id="UP001201812">
    <property type="component" value="Unassembled WGS sequence"/>
</dbReference>
<reference evidence="2" key="1">
    <citation type="submission" date="2022-01" db="EMBL/GenBank/DDBJ databases">
        <title>Genome Sequence Resource for Two Populations of Ditylenchus destructor, the Migratory Endoparasitic Phytonematode.</title>
        <authorList>
            <person name="Zhang H."/>
            <person name="Lin R."/>
            <person name="Xie B."/>
        </authorList>
    </citation>
    <scope>NUCLEOTIDE SEQUENCE</scope>
    <source>
        <strain evidence="2">BazhouSP</strain>
    </source>
</reference>
<evidence type="ECO:0000256" key="1">
    <source>
        <dbReference type="SAM" id="MobiDB-lite"/>
    </source>
</evidence>
<feature type="region of interest" description="Disordered" evidence="1">
    <location>
        <begin position="38"/>
        <end position="74"/>
    </location>
</feature>
<feature type="compositionally biased region" description="Acidic residues" evidence="1">
    <location>
        <begin position="40"/>
        <end position="70"/>
    </location>
</feature>